<sequence>MENFHHYHTVVQAAYPKRGWHLTNQHLSMLKARQIASNEVALRYDEELRKRASKSEDTWWDHINKSIWIVELDRFWTLAPQANVDPNPFPEELWSLGDEM</sequence>
<reference evidence="1" key="1">
    <citation type="journal article" date="2023" name="DNA Res.">
        <title>Chromosome-level genome assembly of Phrynocephalus forsythii using third-generation DNA sequencing and Hi-C analysis.</title>
        <authorList>
            <person name="Qi Y."/>
            <person name="Zhao W."/>
            <person name="Zhao Y."/>
            <person name="Niu C."/>
            <person name="Cao S."/>
            <person name="Zhang Y."/>
        </authorList>
    </citation>
    <scope>NUCLEOTIDE SEQUENCE</scope>
    <source>
        <tissue evidence="1">Muscle</tissue>
    </source>
</reference>
<gene>
    <name evidence="1" type="ORF">JRQ81_004056</name>
</gene>
<name>A0A9Q1AY05_9SAUR</name>
<comment type="caution">
    <text evidence="1">The sequence shown here is derived from an EMBL/GenBank/DDBJ whole genome shotgun (WGS) entry which is preliminary data.</text>
</comment>
<accession>A0A9Q1AY05</accession>
<proteinExistence type="predicted"/>
<evidence type="ECO:0000313" key="1">
    <source>
        <dbReference type="EMBL" id="KAJ7317894.1"/>
    </source>
</evidence>
<protein>
    <submittedName>
        <fullName evidence="1">Uncharacterized protein</fullName>
    </submittedName>
</protein>
<keyword evidence="2" id="KW-1185">Reference proteome</keyword>
<dbReference type="EMBL" id="JAPFRF010000011">
    <property type="protein sequence ID" value="KAJ7317894.1"/>
    <property type="molecule type" value="Genomic_DNA"/>
</dbReference>
<organism evidence="1 2">
    <name type="scientific">Phrynocephalus forsythii</name>
    <dbReference type="NCBI Taxonomy" id="171643"/>
    <lineage>
        <taxon>Eukaryota</taxon>
        <taxon>Metazoa</taxon>
        <taxon>Chordata</taxon>
        <taxon>Craniata</taxon>
        <taxon>Vertebrata</taxon>
        <taxon>Euteleostomi</taxon>
        <taxon>Lepidosauria</taxon>
        <taxon>Squamata</taxon>
        <taxon>Bifurcata</taxon>
        <taxon>Unidentata</taxon>
        <taxon>Episquamata</taxon>
        <taxon>Toxicofera</taxon>
        <taxon>Iguania</taxon>
        <taxon>Acrodonta</taxon>
        <taxon>Agamidae</taxon>
        <taxon>Agaminae</taxon>
        <taxon>Phrynocephalus</taxon>
    </lineage>
</organism>
<evidence type="ECO:0000313" key="2">
    <source>
        <dbReference type="Proteomes" id="UP001142489"/>
    </source>
</evidence>
<dbReference type="AlphaFoldDB" id="A0A9Q1AY05"/>
<dbReference type="Proteomes" id="UP001142489">
    <property type="component" value="Unassembled WGS sequence"/>
</dbReference>